<dbReference type="GO" id="GO:0005886">
    <property type="term" value="C:plasma membrane"/>
    <property type="evidence" value="ECO:0007669"/>
    <property type="project" value="UniProtKB-SubCell"/>
</dbReference>
<dbReference type="AlphaFoldDB" id="S0DDC9"/>
<dbReference type="InterPro" id="IPR036138">
    <property type="entry name" value="PBP_dimer_sf"/>
</dbReference>
<evidence type="ECO:0000256" key="9">
    <source>
        <dbReference type="ARBA" id="ARBA00023316"/>
    </source>
</evidence>
<dbReference type="PANTHER" id="PTHR30627:SF2">
    <property type="entry name" value="PEPTIDOGLYCAN D,D-TRANSPEPTIDASE MRDA"/>
    <property type="match status" value="1"/>
</dbReference>
<reference evidence="13" key="1">
    <citation type="submission" date="2012-10" db="EMBL/GenBank/DDBJ databases">
        <authorList>
            <person name="Sandrine L."/>
        </authorList>
    </citation>
    <scope>NUCLEOTIDE SEQUENCE</scope>
</reference>
<dbReference type="Gene3D" id="3.30.1390.30">
    <property type="entry name" value="Penicillin-binding protein 2a, domain 3"/>
    <property type="match status" value="1"/>
</dbReference>
<dbReference type="Gene3D" id="3.90.1310.10">
    <property type="entry name" value="Penicillin-binding protein 2a (Domain 2)"/>
    <property type="match status" value="1"/>
</dbReference>
<dbReference type="EMBL" id="HF548333">
    <property type="protein sequence ID" value="CCO21891.1"/>
    <property type="molecule type" value="Genomic_DNA"/>
</dbReference>
<dbReference type="GO" id="GO:0071555">
    <property type="term" value="P:cell wall organization"/>
    <property type="evidence" value="ECO:0007669"/>
    <property type="project" value="UniProtKB-KW"/>
</dbReference>
<evidence type="ECO:0000256" key="10">
    <source>
        <dbReference type="SAM" id="Phobius"/>
    </source>
</evidence>
<evidence type="ECO:0000256" key="5">
    <source>
        <dbReference type="ARBA" id="ARBA00022960"/>
    </source>
</evidence>
<keyword evidence="9" id="KW-0961">Cell wall biogenesis/degradation</keyword>
<sequence>MERHFIRNRVLRIFVLVVFVALAARLLWIQIVDGSYKQMASNNTLRHEVLYPPRGEVLDRNGEYIIQSKESYDLVVVPRDLKTFDTLLVCRIVDITLPRMRAQLARAAGYSSRRPSVVVPQLSKETKLLLDELKVPGFYTVYRTVRSYPRKIAGNLLGYLNEVNYTDLERDDYYRSGDYIGRSGIEQAYEKYLRGEKGVKINMVDVHGIVKGSWQDGLYDTLPVAGKTLVSSLDAGLQAFGEELMRGKVGSVVAIEPSTGEILMMVNAPTYDPDELVGRERNNNYARLANDNRRPLFNRSVMSAYPPGSTFKMVNGLIGLQEGVLKPSQRYECHHGYTAGNLTLGCHDHFSPLNLQQAIMTSCNAYFCYVLRNIMDKPGNGGIMKGGYEHWAEHVRSFGFGRKLDSDFTAEYAGNVYGADYYDKTYRGRWNSLTVISLAIGQGELGCSPLQLANLAATIANRGHYYIPHVIKEIEDMPLDPKFSEPHYTDIAREHFEPIIEGMYMAAHSPGGTVMANGYVPGLEICGKTGTAQNAHRDHSVFLGFAPRDNPKIAICVYVENAGFGSTAAVPIGSLVMEQYINDTITRPWLADHVRNMQIRYPHYDSAN</sequence>
<evidence type="ECO:0000313" key="13">
    <source>
        <dbReference type="EMBL" id="CCO20963.1"/>
    </source>
</evidence>
<keyword evidence="7 10" id="KW-1133">Transmembrane helix</keyword>
<proteinExistence type="predicted"/>
<dbReference type="GO" id="GO:0008658">
    <property type="term" value="F:penicillin binding"/>
    <property type="evidence" value="ECO:0007669"/>
    <property type="project" value="InterPro"/>
</dbReference>
<evidence type="ECO:0000256" key="3">
    <source>
        <dbReference type="ARBA" id="ARBA00022475"/>
    </source>
</evidence>
<dbReference type="InterPro" id="IPR050515">
    <property type="entry name" value="Beta-lactam/transpept"/>
</dbReference>
<keyword evidence="8 10" id="KW-0472">Membrane</keyword>
<evidence type="ECO:0000256" key="2">
    <source>
        <dbReference type="ARBA" id="ARBA00004236"/>
    </source>
</evidence>
<evidence type="ECO:0000256" key="1">
    <source>
        <dbReference type="ARBA" id="ARBA00004167"/>
    </source>
</evidence>
<dbReference type="SUPFAM" id="SSF56519">
    <property type="entry name" value="Penicillin binding protein dimerisation domain"/>
    <property type="match status" value="1"/>
</dbReference>
<feature type="domain" description="Penicillin-binding protein dimerisation" evidence="12">
    <location>
        <begin position="51"/>
        <end position="209"/>
    </location>
</feature>
<comment type="subcellular location">
    <subcellularLocation>
        <location evidence="2">Cell membrane</location>
    </subcellularLocation>
    <subcellularLocation>
        <location evidence="1">Membrane</location>
        <topology evidence="1">Single-pass membrane protein</topology>
    </subcellularLocation>
</comment>
<dbReference type="SUPFAM" id="SSF56601">
    <property type="entry name" value="beta-lactamase/transpeptidase-like"/>
    <property type="match status" value="1"/>
</dbReference>
<name>S0DDC9_9ZZZZ</name>
<dbReference type="InterPro" id="IPR012338">
    <property type="entry name" value="Beta-lactam/transpept-like"/>
</dbReference>
<protein>
    <submittedName>
        <fullName evidence="13 14">Putative penicillin-binding protein</fullName>
    </submittedName>
</protein>
<evidence type="ECO:0000256" key="8">
    <source>
        <dbReference type="ARBA" id="ARBA00023136"/>
    </source>
</evidence>
<dbReference type="InterPro" id="IPR005311">
    <property type="entry name" value="PBP_dimer"/>
</dbReference>
<dbReference type="PANTHER" id="PTHR30627">
    <property type="entry name" value="PEPTIDOGLYCAN D,D-TRANSPEPTIDASE"/>
    <property type="match status" value="1"/>
</dbReference>
<reference evidence="13" key="2">
    <citation type="journal article" date="2013" name="Biotechnol. Biofuels">
        <title>Mining for hemicellulases in the fungus-growing termite Pseudacanthotermes militaris using functional metagenomics.</title>
        <authorList>
            <person name="Bastien G."/>
            <person name="Arnal G."/>
            <person name="Bozonnet S."/>
            <person name="Laguerre S."/>
            <person name="Ferreira F."/>
            <person name="Faure R."/>
            <person name="Henrissat B."/>
            <person name="Lefevre F."/>
            <person name="Robe P."/>
            <person name="Bouchez O."/>
            <person name="Noirot C."/>
            <person name="Dumon C."/>
            <person name="O'Donohue M."/>
        </authorList>
    </citation>
    <scope>NUCLEOTIDE SEQUENCE</scope>
</reference>
<keyword evidence="6" id="KW-0573">Peptidoglycan synthesis</keyword>
<feature type="transmembrane region" description="Helical" evidence="10">
    <location>
        <begin position="12"/>
        <end position="31"/>
    </location>
</feature>
<evidence type="ECO:0000313" key="14">
    <source>
        <dbReference type="EMBL" id="CCO21891.1"/>
    </source>
</evidence>
<evidence type="ECO:0000256" key="4">
    <source>
        <dbReference type="ARBA" id="ARBA00022692"/>
    </source>
</evidence>
<evidence type="ECO:0000256" key="7">
    <source>
        <dbReference type="ARBA" id="ARBA00022989"/>
    </source>
</evidence>
<dbReference type="EMBL" id="HF548277">
    <property type="protein sequence ID" value="CCO20963.1"/>
    <property type="molecule type" value="Genomic_DNA"/>
</dbReference>
<evidence type="ECO:0000259" key="12">
    <source>
        <dbReference type="Pfam" id="PF03717"/>
    </source>
</evidence>
<feature type="domain" description="Penicillin-binding protein transpeptidase" evidence="11">
    <location>
        <begin position="250"/>
        <end position="577"/>
    </location>
</feature>
<dbReference type="Pfam" id="PF00905">
    <property type="entry name" value="Transpeptidase"/>
    <property type="match status" value="1"/>
</dbReference>
<dbReference type="FunFam" id="3.40.710.10:FF:000024">
    <property type="entry name" value="Penicillin-binding protein 2"/>
    <property type="match status" value="1"/>
</dbReference>
<accession>S0DDC9</accession>
<organism evidence="13">
    <name type="scientific">termite gut metagenome</name>
    <dbReference type="NCBI Taxonomy" id="433724"/>
    <lineage>
        <taxon>unclassified sequences</taxon>
        <taxon>metagenomes</taxon>
        <taxon>organismal metagenomes</taxon>
    </lineage>
</organism>
<dbReference type="Gene3D" id="3.40.710.10">
    <property type="entry name" value="DD-peptidase/beta-lactamase superfamily"/>
    <property type="match status" value="1"/>
</dbReference>
<dbReference type="GO" id="GO:0008360">
    <property type="term" value="P:regulation of cell shape"/>
    <property type="evidence" value="ECO:0007669"/>
    <property type="project" value="UniProtKB-KW"/>
</dbReference>
<keyword evidence="3" id="KW-1003">Cell membrane</keyword>
<evidence type="ECO:0000256" key="6">
    <source>
        <dbReference type="ARBA" id="ARBA00022984"/>
    </source>
</evidence>
<evidence type="ECO:0000259" key="11">
    <source>
        <dbReference type="Pfam" id="PF00905"/>
    </source>
</evidence>
<dbReference type="InterPro" id="IPR001460">
    <property type="entry name" value="PCN-bd_Tpept"/>
</dbReference>
<keyword evidence="5" id="KW-0133">Cell shape</keyword>
<dbReference type="Pfam" id="PF03717">
    <property type="entry name" value="PBP_dimer"/>
    <property type="match status" value="1"/>
</dbReference>
<dbReference type="GO" id="GO:0009252">
    <property type="term" value="P:peptidoglycan biosynthetic process"/>
    <property type="evidence" value="ECO:0007669"/>
    <property type="project" value="UniProtKB-KW"/>
</dbReference>
<gene>
    <name evidence="14" type="ORF">BN138_1079</name>
    <name evidence="13" type="ORF">BN138_151</name>
</gene>
<keyword evidence="4 10" id="KW-0812">Transmembrane</keyword>
<dbReference type="GO" id="GO:0071972">
    <property type="term" value="F:peptidoglycan L,D-transpeptidase activity"/>
    <property type="evidence" value="ECO:0007669"/>
    <property type="project" value="TreeGrafter"/>
</dbReference>